<gene>
    <name evidence="1" type="ORF">PPSIR1_27113</name>
</gene>
<evidence type="ECO:0000313" key="2">
    <source>
        <dbReference type="Proteomes" id="UP000005801"/>
    </source>
</evidence>
<reference evidence="1 2" key="1">
    <citation type="submission" date="2007-06" db="EMBL/GenBank/DDBJ databases">
        <authorList>
            <person name="Shimkets L."/>
            <person name="Ferriera S."/>
            <person name="Johnson J."/>
            <person name="Kravitz S."/>
            <person name="Beeson K."/>
            <person name="Sutton G."/>
            <person name="Rogers Y.-H."/>
            <person name="Friedman R."/>
            <person name="Frazier M."/>
            <person name="Venter J.C."/>
        </authorList>
    </citation>
    <scope>NUCLEOTIDE SEQUENCE [LARGE SCALE GENOMIC DNA]</scope>
    <source>
        <strain evidence="1 2">SIR-1</strain>
    </source>
</reference>
<keyword evidence="2" id="KW-1185">Reference proteome</keyword>
<dbReference type="RefSeq" id="WP_006977154.1">
    <property type="nucleotide sequence ID" value="NZ_ABCS01000190.1"/>
</dbReference>
<dbReference type="STRING" id="391625.PPSIR1_27113"/>
<name>A6GKB8_9BACT</name>
<organism evidence="1 2">
    <name type="scientific">Plesiocystis pacifica SIR-1</name>
    <dbReference type="NCBI Taxonomy" id="391625"/>
    <lineage>
        <taxon>Bacteria</taxon>
        <taxon>Pseudomonadati</taxon>
        <taxon>Myxococcota</taxon>
        <taxon>Polyangia</taxon>
        <taxon>Nannocystales</taxon>
        <taxon>Nannocystaceae</taxon>
        <taxon>Plesiocystis</taxon>
    </lineage>
</organism>
<dbReference type="AlphaFoldDB" id="A6GKB8"/>
<dbReference type="Proteomes" id="UP000005801">
    <property type="component" value="Unassembled WGS sequence"/>
</dbReference>
<accession>A6GKB8</accession>
<comment type="caution">
    <text evidence="1">The sequence shown here is derived from an EMBL/GenBank/DDBJ whole genome shotgun (WGS) entry which is preliminary data.</text>
</comment>
<sequence>MSIARGEVSRRVRLSFRAAGYVAMEQSYVLTPGENRLVVRLEPLR</sequence>
<dbReference type="EMBL" id="ABCS01000190">
    <property type="protein sequence ID" value="EDM73677.1"/>
    <property type="molecule type" value="Genomic_DNA"/>
</dbReference>
<evidence type="ECO:0000313" key="1">
    <source>
        <dbReference type="EMBL" id="EDM73677.1"/>
    </source>
</evidence>
<protein>
    <submittedName>
        <fullName evidence="1">Uncharacterized protein</fullName>
    </submittedName>
</protein>
<proteinExistence type="predicted"/>